<name>A0ABR3AGG4_9AGAR</name>
<feature type="region of interest" description="Disordered" evidence="1">
    <location>
        <begin position="274"/>
        <end position="426"/>
    </location>
</feature>
<evidence type="ECO:0000313" key="2">
    <source>
        <dbReference type="EMBL" id="KAL0072457.1"/>
    </source>
</evidence>
<dbReference type="EMBL" id="JBBXMP010000001">
    <property type="protein sequence ID" value="KAL0072457.1"/>
    <property type="molecule type" value="Genomic_DNA"/>
</dbReference>
<keyword evidence="3" id="KW-1185">Reference proteome</keyword>
<feature type="region of interest" description="Disordered" evidence="1">
    <location>
        <begin position="94"/>
        <end position="145"/>
    </location>
</feature>
<feature type="compositionally biased region" description="Low complexity" evidence="1">
    <location>
        <begin position="112"/>
        <end position="124"/>
    </location>
</feature>
<organism evidence="2 3">
    <name type="scientific">Marasmius tenuissimus</name>
    <dbReference type="NCBI Taxonomy" id="585030"/>
    <lineage>
        <taxon>Eukaryota</taxon>
        <taxon>Fungi</taxon>
        <taxon>Dikarya</taxon>
        <taxon>Basidiomycota</taxon>
        <taxon>Agaricomycotina</taxon>
        <taxon>Agaricomycetes</taxon>
        <taxon>Agaricomycetidae</taxon>
        <taxon>Agaricales</taxon>
        <taxon>Marasmiineae</taxon>
        <taxon>Marasmiaceae</taxon>
        <taxon>Marasmius</taxon>
    </lineage>
</organism>
<feature type="compositionally biased region" description="Basic and acidic residues" evidence="1">
    <location>
        <begin position="24"/>
        <end position="49"/>
    </location>
</feature>
<dbReference type="Proteomes" id="UP001437256">
    <property type="component" value="Unassembled WGS sequence"/>
</dbReference>
<dbReference type="PANTHER" id="PTHR28594:SF1">
    <property type="entry name" value="ATR-INTERACTING PROTEIN"/>
    <property type="match status" value="1"/>
</dbReference>
<evidence type="ECO:0000256" key="1">
    <source>
        <dbReference type="SAM" id="MobiDB-lite"/>
    </source>
</evidence>
<dbReference type="InterPro" id="IPR033349">
    <property type="entry name" value="ATRIP"/>
</dbReference>
<proteinExistence type="predicted"/>
<gene>
    <name evidence="2" type="ORF">AAF712_000220</name>
</gene>
<reference evidence="2 3" key="1">
    <citation type="submission" date="2024-05" db="EMBL/GenBank/DDBJ databases">
        <title>A draft genome resource for the thread blight pathogen Marasmius tenuissimus strain MS-2.</title>
        <authorList>
            <person name="Yulfo-Soto G.E."/>
            <person name="Baruah I.K."/>
            <person name="Amoako-Attah I."/>
            <person name="Bukari Y."/>
            <person name="Meinhardt L.W."/>
            <person name="Bailey B.A."/>
            <person name="Cohen S.P."/>
        </authorList>
    </citation>
    <scope>NUCLEOTIDE SEQUENCE [LARGE SCALE GENOMIC DNA]</scope>
    <source>
        <strain evidence="2 3">MS-2</strain>
    </source>
</reference>
<sequence length="760" mass="84638">MDVDDEYDGFFEDLDEATLASLNEIERQNASDTLEERPAKRQKVDHTTDFDLDELPEISVQNNFYSTETDTFTSERPQQQAPAIATRHERVNHNFNANPRPHLPTRRAWSTPQQPAQSQAQARPNPRSRSDAAPQARRGGIQRSNSRLAIIASALATSQPQTTVPVNVPQPAANVGPDTETLAQIDELKRKLDELHEENTKIQSALREAQDARYSKEGEVSVLRKHLEKAAKEHASHVERLKIAREEADTKQLSVQKEMKAEMERLKTQLAFKQQEADANTLTFRKPPPSVRKKSTQPLATTSVPQTPGVNKRVVSIQGHDSFPMMTPMRAKKTARLPPKSPETSRISEPALGFENSFMTPLRPKQSKHPPPPPPRLPPRDDNPFDSWDANERDQWQAPSLPRPPTPNDFAMGDATGVEPGSSQSVDQEVIDGETGAGDDDSINDGPIPQFHRNAELTRVVLSHSHPIAKVPTLQFLVESAASKPEFASAQVLSSSISSILEVMATTSEDFGYEYAVTILTRSLLALIDVFKANHLAERNEDGSPLEFSRAVNLDRLCSLLIDVNRLEAEAISMKLHILMFFTALSIAHSDTLNLLASSTVFIPSLITHIAYLARPVWEEEDEASFEPQFKPASLTIRTLYKTLALLHHVVFNVIPVVNLPDKFFRAPIRAFNGLSHSFIVAFGRISYAAAPDWITDEESKRNMAGMIEMATELLELVVDGPEGESLWSMYQDGGAQSTVIDEEEMELEVTGRETTPYRS</sequence>
<protein>
    <submittedName>
        <fullName evidence="2">Uncharacterized protein</fullName>
    </submittedName>
</protein>
<feature type="region of interest" description="Disordered" evidence="1">
    <location>
        <begin position="23"/>
        <end position="55"/>
    </location>
</feature>
<dbReference type="PANTHER" id="PTHR28594">
    <property type="entry name" value="ATR-INTERACTING PROTEIN"/>
    <property type="match status" value="1"/>
</dbReference>
<comment type="caution">
    <text evidence="2">The sequence shown here is derived from an EMBL/GenBank/DDBJ whole genome shotgun (WGS) entry which is preliminary data.</text>
</comment>
<feature type="compositionally biased region" description="Polar residues" evidence="1">
    <location>
        <begin position="296"/>
        <end position="309"/>
    </location>
</feature>
<accession>A0ABR3AGG4</accession>
<evidence type="ECO:0000313" key="3">
    <source>
        <dbReference type="Proteomes" id="UP001437256"/>
    </source>
</evidence>